<accession>A0A4R3J5D1</accession>
<dbReference type="PANTHER" id="PTHR35011:SF4">
    <property type="entry name" value="SLL1102 PROTEIN"/>
    <property type="match status" value="1"/>
</dbReference>
<feature type="transmembrane region" description="Helical" evidence="9">
    <location>
        <begin position="140"/>
        <end position="160"/>
    </location>
</feature>
<evidence type="ECO:0000256" key="9">
    <source>
        <dbReference type="RuleBase" id="RU369079"/>
    </source>
</evidence>
<evidence type="ECO:0000256" key="5">
    <source>
        <dbReference type="ARBA" id="ARBA00022692"/>
    </source>
</evidence>
<dbReference type="OrthoDB" id="6160477at2"/>
<dbReference type="RefSeq" id="WP_132248099.1">
    <property type="nucleotide sequence ID" value="NZ_SLZU01000021.1"/>
</dbReference>
<feature type="transmembrane region" description="Helical" evidence="9">
    <location>
        <begin position="12"/>
        <end position="32"/>
    </location>
</feature>
<dbReference type="InterPro" id="IPR055348">
    <property type="entry name" value="DctQ"/>
</dbReference>
<evidence type="ECO:0000256" key="8">
    <source>
        <dbReference type="ARBA" id="ARBA00038436"/>
    </source>
</evidence>
<keyword evidence="6 9" id="KW-1133">Transmembrane helix</keyword>
<keyword evidence="3" id="KW-1003">Cell membrane</keyword>
<organism evidence="11 12">
    <name type="scientific">Primorskyibacter sedentarius</name>
    <dbReference type="NCBI Taxonomy" id="745311"/>
    <lineage>
        <taxon>Bacteria</taxon>
        <taxon>Pseudomonadati</taxon>
        <taxon>Pseudomonadota</taxon>
        <taxon>Alphaproteobacteria</taxon>
        <taxon>Rhodobacterales</taxon>
        <taxon>Roseobacteraceae</taxon>
        <taxon>Primorskyibacter</taxon>
    </lineage>
</organism>
<comment type="caution">
    <text evidence="11">The sequence shown here is derived from an EMBL/GenBank/DDBJ whole genome shotgun (WGS) entry which is preliminary data.</text>
</comment>
<dbReference type="PANTHER" id="PTHR35011">
    <property type="entry name" value="2,3-DIKETO-L-GULONATE TRAP TRANSPORTER SMALL PERMEASE PROTEIN YIAM"/>
    <property type="match status" value="1"/>
</dbReference>
<dbReference type="GO" id="GO:0005886">
    <property type="term" value="C:plasma membrane"/>
    <property type="evidence" value="ECO:0007669"/>
    <property type="project" value="UniProtKB-SubCell"/>
</dbReference>
<dbReference type="Proteomes" id="UP000295696">
    <property type="component" value="Unassembled WGS sequence"/>
</dbReference>
<evidence type="ECO:0000256" key="4">
    <source>
        <dbReference type="ARBA" id="ARBA00022519"/>
    </source>
</evidence>
<gene>
    <name evidence="11" type="ORF">EDD52_12136</name>
</gene>
<keyword evidence="2 9" id="KW-0813">Transport</keyword>
<dbReference type="Pfam" id="PF04290">
    <property type="entry name" value="DctQ"/>
    <property type="match status" value="1"/>
</dbReference>
<evidence type="ECO:0000256" key="2">
    <source>
        <dbReference type="ARBA" id="ARBA00022448"/>
    </source>
</evidence>
<comment type="subcellular location">
    <subcellularLocation>
        <location evidence="1 9">Cell inner membrane</location>
        <topology evidence="1 9">Multi-pass membrane protein</topology>
    </subcellularLocation>
</comment>
<feature type="domain" description="Tripartite ATP-independent periplasmic transporters DctQ component" evidence="10">
    <location>
        <begin position="27"/>
        <end position="153"/>
    </location>
</feature>
<keyword evidence="7 9" id="KW-0472">Membrane</keyword>
<evidence type="ECO:0000259" key="10">
    <source>
        <dbReference type="Pfam" id="PF04290"/>
    </source>
</evidence>
<evidence type="ECO:0000313" key="11">
    <source>
        <dbReference type="EMBL" id="TCS59600.1"/>
    </source>
</evidence>
<protein>
    <recommendedName>
        <fullName evidence="9">TRAP transporter small permease protein</fullName>
    </recommendedName>
</protein>
<dbReference type="InterPro" id="IPR007387">
    <property type="entry name" value="TRAP_DctQ"/>
</dbReference>
<keyword evidence="4 9" id="KW-0997">Cell inner membrane</keyword>
<comment type="function">
    <text evidence="9">Part of the tripartite ATP-independent periplasmic (TRAP) transport system.</text>
</comment>
<proteinExistence type="inferred from homology"/>
<keyword evidence="5 9" id="KW-0812">Transmembrane</keyword>
<evidence type="ECO:0000256" key="1">
    <source>
        <dbReference type="ARBA" id="ARBA00004429"/>
    </source>
</evidence>
<dbReference type="AlphaFoldDB" id="A0A4R3J5D1"/>
<evidence type="ECO:0000256" key="3">
    <source>
        <dbReference type="ARBA" id="ARBA00022475"/>
    </source>
</evidence>
<sequence>MIQLVSLLRRLNEILAIGAGLLLLISVCVTLYDVIARPFGFSLGGTDELSGYAMAIVTSWGISYGLTCLAHVRIDLIRARGSNLVKAWFDAVSILSLATVAVTVAYRAWPVLAKSISNNSTANTTLETPLWIPQSLWMAGWLWFAVSAVVLTLSVFLFLLRGDYAAVEEFAGSRGEA</sequence>
<reference evidence="11 12" key="1">
    <citation type="submission" date="2019-03" db="EMBL/GenBank/DDBJ databases">
        <title>Genomic Encyclopedia of Type Strains, Phase IV (KMG-IV): sequencing the most valuable type-strain genomes for metagenomic binning, comparative biology and taxonomic classification.</title>
        <authorList>
            <person name="Goeker M."/>
        </authorList>
    </citation>
    <scope>NUCLEOTIDE SEQUENCE [LARGE SCALE GENOMIC DNA]</scope>
    <source>
        <strain evidence="11 12">DSM 104836</strain>
    </source>
</reference>
<dbReference type="EMBL" id="SLZU01000021">
    <property type="protein sequence ID" value="TCS59600.1"/>
    <property type="molecule type" value="Genomic_DNA"/>
</dbReference>
<comment type="subunit">
    <text evidence="9">The complex comprises the extracytoplasmic solute receptor protein and the two transmembrane proteins.</text>
</comment>
<feature type="transmembrane region" description="Helical" evidence="9">
    <location>
        <begin position="84"/>
        <end position="109"/>
    </location>
</feature>
<keyword evidence="12" id="KW-1185">Reference proteome</keyword>
<feature type="transmembrane region" description="Helical" evidence="9">
    <location>
        <begin position="52"/>
        <end position="72"/>
    </location>
</feature>
<name>A0A4R3J5D1_9RHOB</name>
<evidence type="ECO:0000256" key="6">
    <source>
        <dbReference type="ARBA" id="ARBA00022989"/>
    </source>
</evidence>
<evidence type="ECO:0000256" key="7">
    <source>
        <dbReference type="ARBA" id="ARBA00023136"/>
    </source>
</evidence>
<comment type="similarity">
    <text evidence="8 9">Belongs to the TRAP transporter small permease family.</text>
</comment>
<evidence type="ECO:0000313" key="12">
    <source>
        <dbReference type="Proteomes" id="UP000295696"/>
    </source>
</evidence>
<dbReference type="GO" id="GO:0022857">
    <property type="term" value="F:transmembrane transporter activity"/>
    <property type="evidence" value="ECO:0007669"/>
    <property type="project" value="UniProtKB-UniRule"/>
</dbReference>